<organism evidence="5 6">
    <name type="scientific">Treponema vincentii</name>
    <dbReference type="NCBI Taxonomy" id="69710"/>
    <lineage>
        <taxon>Bacteria</taxon>
        <taxon>Pseudomonadati</taxon>
        <taxon>Spirochaetota</taxon>
        <taxon>Spirochaetia</taxon>
        <taxon>Spirochaetales</taxon>
        <taxon>Treponemataceae</taxon>
        <taxon>Treponema</taxon>
    </lineage>
</organism>
<dbReference type="Pfam" id="PF05362">
    <property type="entry name" value="Lon_C"/>
    <property type="match status" value="1"/>
</dbReference>
<dbReference type="PANTHER" id="PTHR10046">
    <property type="entry name" value="ATP DEPENDENT LON PROTEASE FAMILY MEMBER"/>
    <property type="match status" value="1"/>
</dbReference>
<dbReference type="Proteomes" id="UP000464374">
    <property type="component" value="Chromosome"/>
</dbReference>
<dbReference type="InterPro" id="IPR027065">
    <property type="entry name" value="Lon_Prtase"/>
</dbReference>
<keyword evidence="2" id="KW-0720">Serine protease</keyword>
<dbReference type="GO" id="GO:0006508">
    <property type="term" value="P:proteolysis"/>
    <property type="evidence" value="ECO:0007669"/>
    <property type="project" value="UniProtKB-KW"/>
</dbReference>
<dbReference type="InterPro" id="IPR041699">
    <property type="entry name" value="AAA_32"/>
</dbReference>
<dbReference type="SUPFAM" id="SSF54211">
    <property type="entry name" value="Ribosomal protein S5 domain 2-like"/>
    <property type="match status" value="1"/>
</dbReference>
<dbReference type="EC" id="3.4.21.53" evidence="2"/>
<dbReference type="GO" id="GO:0005524">
    <property type="term" value="F:ATP binding"/>
    <property type="evidence" value="ECO:0007669"/>
    <property type="project" value="InterPro"/>
</dbReference>
<gene>
    <name evidence="5" type="ORF">GWP43_07460</name>
</gene>
<dbReference type="EMBL" id="CP048020">
    <property type="protein sequence ID" value="QHX43308.1"/>
    <property type="molecule type" value="Genomic_DNA"/>
</dbReference>
<feature type="active site" evidence="2">
    <location>
        <position position="718"/>
    </location>
</feature>
<dbReference type="GO" id="GO:0030163">
    <property type="term" value="P:protein catabolic process"/>
    <property type="evidence" value="ECO:0007669"/>
    <property type="project" value="InterPro"/>
</dbReference>
<keyword evidence="3" id="KW-0175">Coiled coil</keyword>
<dbReference type="Pfam" id="PF20436">
    <property type="entry name" value="LonB_AAA-LID"/>
    <property type="match status" value="1"/>
</dbReference>
<dbReference type="GO" id="GO:0004252">
    <property type="term" value="F:serine-type endopeptidase activity"/>
    <property type="evidence" value="ECO:0007669"/>
    <property type="project" value="UniProtKB-UniRule"/>
</dbReference>
<evidence type="ECO:0000313" key="5">
    <source>
        <dbReference type="EMBL" id="QHX43308.1"/>
    </source>
</evidence>
<keyword evidence="1 2" id="KW-0645">Protease</keyword>
<feature type="coiled-coil region" evidence="3">
    <location>
        <begin position="207"/>
        <end position="259"/>
    </location>
</feature>
<proteinExistence type="inferred from homology"/>
<dbReference type="InterPro" id="IPR027417">
    <property type="entry name" value="P-loop_NTPase"/>
</dbReference>
<comment type="catalytic activity">
    <reaction evidence="2">
        <text>Hydrolysis of proteins in presence of ATP.</text>
        <dbReference type="EC" id="3.4.21.53"/>
    </reaction>
</comment>
<dbReference type="KEGG" id="trz:GWP43_07460"/>
<keyword evidence="2" id="KW-0378">Hydrolase</keyword>
<evidence type="ECO:0000256" key="2">
    <source>
        <dbReference type="PROSITE-ProRule" id="PRU01122"/>
    </source>
</evidence>
<feature type="domain" description="Lon proteolytic" evidence="4">
    <location>
        <begin position="585"/>
        <end position="780"/>
    </location>
</feature>
<dbReference type="Pfam" id="PF20437">
    <property type="entry name" value="LonC_helical"/>
    <property type="match status" value="1"/>
</dbReference>
<reference evidence="5 6" key="1">
    <citation type="submission" date="2020-01" db="EMBL/GenBank/DDBJ databases">
        <title>Complete genome sequence of a human oral phylogroup 1 Treponema sp. strain ATCC 700766, originally isolated from periodontitis dental plaque.</title>
        <authorList>
            <person name="Chan Y."/>
            <person name="Huo Y.-B."/>
            <person name="Yu X.-L."/>
            <person name="Zeng H."/>
            <person name="Leung W.-K."/>
            <person name="Watt R.M."/>
        </authorList>
    </citation>
    <scope>NUCLEOTIDE SEQUENCE [LARGE SCALE GENOMIC DNA]</scope>
    <source>
        <strain evidence="5 6">OMZ 804</strain>
    </source>
</reference>
<dbReference type="Gene3D" id="3.40.50.300">
    <property type="entry name" value="P-loop containing nucleotide triphosphate hydrolases"/>
    <property type="match status" value="2"/>
</dbReference>
<evidence type="ECO:0000256" key="1">
    <source>
        <dbReference type="ARBA" id="ARBA00022670"/>
    </source>
</evidence>
<dbReference type="PROSITE" id="PS51786">
    <property type="entry name" value="LON_PROTEOLYTIC"/>
    <property type="match status" value="1"/>
</dbReference>
<dbReference type="InterPro" id="IPR046843">
    <property type="entry name" value="LonB_AAA-LID"/>
</dbReference>
<feature type="active site" evidence="2">
    <location>
        <position position="675"/>
    </location>
</feature>
<evidence type="ECO:0000313" key="6">
    <source>
        <dbReference type="Proteomes" id="UP000464374"/>
    </source>
</evidence>
<dbReference type="Gene3D" id="1.10.8.60">
    <property type="match status" value="1"/>
</dbReference>
<dbReference type="AlphaFoldDB" id="A0A6P1Y0L1"/>
<dbReference type="Pfam" id="PF13654">
    <property type="entry name" value="AAA_32"/>
    <property type="match status" value="1"/>
</dbReference>
<comment type="similarity">
    <text evidence="2">Belongs to the peptidase S16 family.</text>
</comment>
<dbReference type="InterPro" id="IPR020568">
    <property type="entry name" value="Ribosomal_Su5_D2-typ_SF"/>
</dbReference>
<accession>A0A6P1Y0L1</accession>
<dbReference type="RefSeq" id="WP_162663636.1">
    <property type="nucleotide sequence ID" value="NZ_CP048020.1"/>
</dbReference>
<dbReference type="InterPro" id="IPR014721">
    <property type="entry name" value="Ribsml_uS5_D2-typ_fold_subgr"/>
</dbReference>
<dbReference type="Gene3D" id="3.30.230.10">
    <property type="match status" value="1"/>
</dbReference>
<name>A0A6P1Y0L1_9SPIR</name>
<sequence length="805" mass="88819">MNTSSTSNIPQQASAQELPLSEIQFNIPESKIAALKTQAPHKPIVGQLRAVSALELGLSIRDDGYNIFIMGAPGTGRRTVLSSLLKDYKPNTAALQDIAYAHNYRHPAEPIALFFPAGEGKKFQHSLKNAVEALYKQALQIEKSENFLSAQKKIMSAVDSDENSLLANFEVTMLSRGFKLLQLKDDSNQSVDLIPLIKGKEVPFGELQLLVARKKFSEQALNDLRETYYRSLDELADLFALLRKNRTEAEEKLKQLYIDLLKPIVAAELEQPCALLNGYPAETDIQKKHNEKIASFLKKTETDLIARAVMYAAPFKSPRHKKAFFGRYAINLICENTDDKSYVIDENQPNFSNLFGTIEGHGDEEDGLLNGHLRLRGGAVHRALGGFLVLRLKDLLEEEDSWVYLKRVLQSGRIAVQAPPAGTHTPSLLKPEPIPAQLKVIIIGGEYSYEILYQEDPDFYKLFKVCAEFDSVMPLTDENLAAVLALIETFVKDRHSLPFSDSGYAKLLAYAVELSESRHLISAQFTKIADFVAEANYTAKQQSCELITDEIITKTIERRHYLAALPEEKFAEMVQLKEILIDTSGTAVGKINGLAVEERGFHTFGIPVSVTAQASPGTAGIINIEREAGLSGEIYDKAHLIISSILRQKYAPDFPLSISAAICFEQSYGMIDGDSASCAELFTLLSAIGGIPLRQDIAVTGSLNQLGMVQPVGGISEKITGFFDTCAILGLTGTQGVMIPQGNKNNLFLPERVINAIAEKRFKIWAVSNIDEGIELLSGMNTADVTVRVSAALRDFAEKVKAFRK</sequence>
<dbReference type="InterPro" id="IPR046844">
    <property type="entry name" value="Lon-like_helical"/>
</dbReference>
<dbReference type="InterPro" id="IPR008269">
    <property type="entry name" value="Lon_proteolytic"/>
</dbReference>
<dbReference type="GO" id="GO:0004176">
    <property type="term" value="F:ATP-dependent peptidase activity"/>
    <property type="evidence" value="ECO:0007669"/>
    <property type="project" value="UniProtKB-UniRule"/>
</dbReference>
<evidence type="ECO:0000256" key="3">
    <source>
        <dbReference type="SAM" id="Coils"/>
    </source>
</evidence>
<dbReference type="SUPFAM" id="SSF52540">
    <property type="entry name" value="P-loop containing nucleoside triphosphate hydrolases"/>
    <property type="match status" value="1"/>
</dbReference>
<protein>
    <recommendedName>
        <fullName evidence="2">endopeptidase La</fullName>
        <ecNumber evidence="2">3.4.21.53</ecNumber>
    </recommendedName>
</protein>
<evidence type="ECO:0000259" key="4">
    <source>
        <dbReference type="PROSITE" id="PS51786"/>
    </source>
</evidence>
<dbReference type="PRINTS" id="PR00830">
    <property type="entry name" value="ENDOLAPTASE"/>
</dbReference>